<gene>
    <name evidence="1" type="ORF">C5613_44400</name>
</gene>
<organism evidence="1 2">
    <name type="scientific">Rhodococcus opacus</name>
    <name type="common">Nocardia opaca</name>
    <dbReference type="NCBI Taxonomy" id="37919"/>
    <lineage>
        <taxon>Bacteria</taxon>
        <taxon>Bacillati</taxon>
        <taxon>Actinomycetota</taxon>
        <taxon>Actinomycetes</taxon>
        <taxon>Mycobacteriales</taxon>
        <taxon>Nocardiaceae</taxon>
        <taxon>Rhodococcus</taxon>
    </lineage>
</organism>
<comment type="caution">
    <text evidence="1">The sequence shown here is derived from an EMBL/GenBank/DDBJ whole genome shotgun (WGS) entry which is preliminary data.</text>
</comment>
<name>A0A2S8I075_RHOOP</name>
<evidence type="ECO:0008006" key="3">
    <source>
        <dbReference type="Google" id="ProtNLM"/>
    </source>
</evidence>
<dbReference type="AlphaFoldDB" id="A0A2S8I075"/>
<protein>
    <recommendedName>
        <fullName evidence="3">Transposase</fullName>
    </recommendedName>
</protein>
<reference evidence="2" key="1">
    <citation type="submission" date="2018-02" db="EMBL/GenBank/DDBJ databases">
        <title>Draft genome sequencing of Rhodococcus opacus KU647198.</title>
        <authorList>
            <person name="Zheng B.-X."/>
        </authorList>
    </citation>
    <scope>NUCLEOTIDE SEQUENCE [LARGE SCALE GENOMIC DNA]</scope>
    <source>
        <strain evidence="2">04-OD7</strain>
    </source>
</reference>
<sequence>MDSFPIGRGPTGRRSFPIAFRIEVLRRWDECTEHGAKTRLLRELNLSKNHVTAWLRARESGQYTQAMVAAAEKSRNWMDSRDRAELARLRRENTRLKAQVEQAETAQEILGKAFELLQGITKRSNEDPSAIPPALMSASEYAQWLEQEKLS</sequence>
<dbReference type="EMBL" id="PUIO01000186">
    <property type="protein sequence ID" value="PQP08055.1"/>
    <property type="molecule type" value="Genomic_DNA"/>
</dbReference>
<evidence type="ECO:0000313" key="1">
    <source>
        <dbReference type="EMBL" id="PQP08055.1"/>
    </source>
</evidence>
<proteinExistence type="predicted"/>
<evidence type="ECO:0000313" key="2">
    <source>
        <dbReference type="Proteomes" id="UP000239290"/>
    </source>
</evidence>
<dbReference type="SUPFAM" id="SSF46689">
    <property type="entry name" value="Homeodomain-like"/>
    <property type="match status" value="1"/>
</dbReference>
<dbReference type="InterPro" id="IPR009057">
    <property type="entry name" value="Homeodomain-like_sf"/>
</dbReference>
<accession>A0A2S8I075</accession>
<dbReference type="Proteomes" id="UP000239290">
    <property type="component" value="Unassembled WGS sequence"/>
</dbReference>